<keyword evidence="3" id="KW-1185">Reference proteome</keyword>
<feature type="transmembrane region" description="Helical" evidence="1">
    <location>
        <begin position="140"/>
        <end position="165"/>
    </location>
</feature>
<dbReference type="EMBL" id="JABBWD010000042">
    <property type="protein sequence ID" value="KAG1774360.1"/>
    <property type="molecule type" value="Genomic_DNA"/>
</dbReference>
<keyword evidence="1" id="KW-0472">Membrane</keyword>
<feature type="transmembrane region" description="Helical" evidence="1">
    <location>
        <begin position="171"/>
        <end position="193"/>
    </location>
</feature>
<feature type="transmembrane region" description="Helical" evidence="1">
    <location>
        <begin position="53"/>
        <end position="72"/>
    </location>
</feature>
<dbReference type="OrthoDB" id="2905268at2759"/>
<evidence type="ECO:0000313" key="3">
    <source>
        <dbReference type="Proteomes" id="UP000714275"/>
    </source>
</evidence>
<keyword evidence="1" id="KW-1133">Transmembrane helix</keyword>
<proteinExistence type="predicted"/>
<feature type="transmembrane region" description="Helical" evidence="1">
    <location>
        <begin position="243"/>
        <end position="264"/>
    </location>
</feature>
<protein>
    <submittedName>
        <fullName evidence="2">Uncharacterized protein</fullName>
    </submittedName>
</protein>
<keyword evidence="1" id="KW-0812">Transmembrane</keyword>
<accession>A0A9P7CZ76</accession>
<organism evidence="2 3">
    <name type="scientific">Suillus placidus</name>
    <dbReference type="NCBI Taxonomy" id="48579"/>
    <lineage>
        <taxon>Eukaryota</taxon>
        <taxon>Fungi</taxon>
        <taxon>Dikarya</taxon>
        <taxon>Basidiomycota</taxon>
        <taxon>Agaricomycotina</taxon>
        <taxon>Agaricomycetes</taxon>
        <taxon>Agaricomycetidae</taxon>
        <taxon>Boletales</taxon>
        <taxon>Suillineae</taxon>
        <taxon>Suillaceae</taxon>
        <taxon>Suillus</taxon>
    </lineage>
</organism>
<feature type="transmembrane region" description="Helical" evidence="1">
    <location>
        <begin position="20"/>
        <end position="41"/>
    </location>
</feature>
<sequence>MSSYAPKTDLWIERSRLAGMLLGCVSYGVFFLLTVQSCIALMRWPQYGAGRRLALLFYVVVTFVLRTISVAANTKYTEMIWIDLRNVPGGPLALIEDEMHYRINVLALSSGHIGEWLMQALLLYRCFAIWNWARCVTIPMITLFLAMIGLSIFIQVEASVGIAFYNISIEPAYLGIQVGLNVFYTILVTYRLLDMRNRMKELVAQYDSRFYNTLILIIVESAMAYSIFAIIFIVAFALHLNGITTLCFLSIGQVQGISQLFIIIRVATGRAYTREYWSSRVAAVPATTVFSGTILDATEERLTRPGQNIVQTSAKAADVDVCIA</sequence>
<evidence type="ECO:0000256" key="1">
    <source>
        <dbReference type="SAM" id="Phobius"/>
    </source>
</evidence>
<dbReference type="Proteomes" id="UP000714275">
    <property type="component" value="Unassembled WGS sequence"/>
</dbReference>
<evidence type="ECO:0000313" key="2">
    <source>
        <dbReference type="EMBL" id="KAG1774360.1"/>
    </source>
</evidence>
<name>A0A9P7CZ76_9AGAM</name>
<gene>
    <name evidence="2" type="ORF">EV702DRAFT_974896</name>
</gene>
<comment type="caution">
    <text evidence="2">The sequence shown here is derived from an EMBL/GenBank/DDBJ whole genome shotgun (WGS) entry which is preliminary data.</text>
</comment>
<dbReference type="AlphaFoldDB" id="A0A9P7CZ76"/>
<reference evidence="2" key="1">
    <citation type="journal article" date="2020" name="New Phytol.">
        <title>Comparative genomics reveals dynamic genome evolution in host specialist ectomycorrhizal fungi.</title>
        <authorList>
            <person name="Lofgren L.A."/>
            <person name="Nguyen N.H."/>
            <person name="Vilgalys R."/>
            <person name="Ruytinx J."/>
            <person name="Liao H.L."/>
            <person name="Branco S."/>
            <person name="Kuo A."/>
            <person name="LaButti K."/>
            <person name="Lipzen A."/>
            <person name="Andreopoulos W."/>
            <person name="Pangilinan J."/>
            <person name="Riley R."/>
            <person name="Hundley H."/>
            <person name="Na H."/>
            <person name="Barry K."/>
            <person name="Grigoriev I.V."/>
            <person name="Stajich J.E."/>
            <person name="Kennedy P.G."/>
        </authorList>
    </citation>
    <scope>NUCLEOTIDE SEQUENCE</scope>
    <source>
        <strain evidence="2">DOB743</strain>
    </source>
</reference>
<feature type="transmembrane region" description="Helical" evidence="1">
    <location>
        <begin position="214"/>
        <end position="237"/>
    </location>
</feature>